<dbReference type="RefSeq" id="XP_040728566.1">
    <property type="nucleotide sequence ID" value="XM_040878648.1"/>
</dbReference>
<comment type="caution">
    <text evidence="2">The sequence shown here is derived from an EMBL/GenBank/DDBJ whole genome shotgun (WGS) entry which is preliminary data.</text>
</comment>
<keyword evidence="1" id="KW-1133">Transmembrane helix</keyword>
<keyword evidence="3" id="KW-1185">Reference proteome</keyword>
<organism evidence="2 3">
    <name type="scientific">Talaromyces amestolkiae</name>
    <dbReference type="NCBI Taxonomy" id="1196081"/>
    <lineage>
        <taxon>Eukaryota</taxon>
        <taxon>Fungi</taxon>
        <taxon>Dikarya</taxon>
        <taxon>Ascomycota</taxon>
        <taxon>Pezizomycotina</taxon>
        <taxon>Eurotiomycetes</taxon>
        <taxon>Eurotiomycetidae</taxon>
        <taxon>Eurotiales</taxon>
        <taxon>Trichocomaceae</taxon>
        <taxon>Talaromyces</taxon>
        <taxon>Talaromyces sect. Talaromyces</taxon>
    </lineage>
</organism>
<dbReference type="GeneID" id="63789278"/>
<name>A0A364KKI2_TALAM</name>
<keyword evidence="1" id="KW-0812">Transmembrane</keyword>
<dbReference type="AlphaFoldDB" id="A0A364KKI2"/>
<gene>
    <name evidence="2" type="ORF">BHQ10_000061</name>
</gene>
<reference evidence="2 3" key="1">
    <citation type="journal article" date="2017" name="Biotechnol. Biofuels">
        <title>Differential beta-glucosidase expression as a function of carbon source availability in Talaromyces amestolkiae: a genomic and proteomic approach.</title>
        <authorList>
            <person name="de Eugenio L.I."/>
            <person name="Mendez-Liter J.A."/>
            <person name="Nieto-Dominguez M."/>
            <person name="Alonso L."/>
            <person name="Gil-Munoz J."/>
            <person name="Barriuso J."/>
            <person name="Prieto A."/>
            <person name="Martinez M.J."/>
        </authorList>
    </citation>
    <scope>NUCLEOTIDE SEQUENCE [LARGE SCALE GENOMIC DNA]</scope>
    <source>
        <strain evidence="2 3">CIB</strain>
    </source>
</reference>
<evidence type="ECO:0000256" key="1">
    <source>
        <dbReference type="SAM" id="Phobius"/>
    </source>
</evidence>
<accession>A0A364KKI2</accession>
<dbReference type="EMBL" id="MIKG01000001">
    <property type="protein sequence ID" value="RAO64049.1"/>
    <property type="molecule type" value="Genomic_DNA"/>
</dbReference>
<feature type="transmembrane region" description="Helical" evidence="1">
    <location>
        <begin position="90"/>
        <end position="111"/>
    </location>
</feature>
<sequence>MLGLISKYTLVSIVYLGAFSRFTHGRYTPSFYRYQLDRAPNDASTRIIPVFDTIFATLVLFPATRAWTAMVCGLIQGGAIVPRVRQGKSVAGDVGLFLTTVVVAWTSWYGVP</sequence>
<evidence type="ECO:0000313" key="3">
    <source>
        <dbReference type="Proteomes" id="UP000249363"/>
    </source>
</evidence>
<keyword evidence="1" id="KW-0472">Membrane</keyword>
<dbReference type="OrthoDB" id="2991872at2759"/>
<protein>
    <submittedName>
        <fullName evidence="2">Uncharacterized protein</fullName>
    </submittedName>
</protein>
<evidence type="ECO:0000313" key="2">
    <source>
        <dbReference type="EMBL" id="RAO64049.1"/>
    </source>
</evidence>
<dbReference type="Proteomes" id="UP000249363">
    <property type="component" value="Unassembled WGS sequence"/>
</dbReference>
<proteinExistence type="predicted"/>